<dbReference type="PANTHER" id="PTHR40076">
    <property type="entry name" value="MEMBRANE PROTEIN-RELATED"/>
    <property type="match status" value="1"/>
</dbReference>
<dbReference type="InterPro" id="IPR010380">
    <property type="entry name" value="DUF975"/>
</dbReference>
<evidence type="ECO:0000256" key="1">
    <source>
        <dbReference type="SAM" id="Phobius"/>
    </source>
</evidence>
<dbReference type="PANTHER" id="PTHR40076:SF1">
    <property type="entry name" value="MEMBRANE PROTEIN"/>
    <property type="match status" value="1"/>
</dbReference>
<dbReference type="RefSeq" id="WP_212820816.1">
    <property type="nucleotide sequence ID" value="NZ_AP023416.1"/>
</dbReference>
<organism evidence="2 3">
    <name type="scientific">Vescimonas fastidiosa</name>
    <dbReference type="NCBI Taxonomy" id="2714353"/>
    <lineage>
        <taxon>Bacteria</taxon>
        <taxon>Bacillati</taxon>
        <taxon>Bacillota</taxon>
        <taxon>Clostridia</taxon>
        <taxon>Eubacteriales</taxon>
        <taxon>Oscillospiraceae</taxon>
        <taxon>Vescimonas</taxon>
    </lineage>
</organism>
<feature type="transmembrane region" description="Helical" evidence="1">
    <location>
        <begin position="191"/>
        <end position="210"/>
    </location>
</feature>
<geneLocation type="plasmid" evidence="2 3">
    <name>pMM35_01</name>
</geneLocation>
<accession>A0A810PRS9</accession>
<keyword evidence="1" id="KW-1133">Transmembrane helix</keyword>
<dbReference type="KEGG" id="vfa:MM35RIKEN_15200"/>
<dbReference type="Pfam" id="PF06161">
    <property type="entry name" value="DUF975"/>
    <property type="match status" value="1"/>
</dbReference>
<keyword evidence="1" id="KW-0472">Membrane</keyword>
<proteinExistence type="predicted"/>
<feature type="transmembrane region" description="Helical" evidence="1">
    <location>
        <begin position="21"/>
        <end position="39"/>
    </location>
</feature>
<dbReference type="EMBL" id="AP023416">
    <property type="protein sequence ID" value="BCK79328.1"/>
    <property type="molecule type" value="Genomic_DNA"/>
</dbReference>
<sequence>MLNRIELKRGAKALTKSARVSAYRITLIFLLIQAALALAEDYVGANEGVWVQVGDMEILVRSSYLFCHPAFPTPVVLFVSVFVWLLGCVLGAGWVLYHLGVRRGKVMPYDTLFEGFGFAGKIILLNVLIGVFVFLWACLFIVPGIIAAYRYRFALYNLCENPELGVMEALAMSKAQTKGYKLDLFVLDVTFLGWSLLCALTAGILTIWVAPYVQQTNLAYFDAIKAEKGIGSLPGEEPAEDDTFYPDDRF</sequence>
<keyword evidence="2" id="KW-0614">Plasmid</keyword>
<reference evidence="2" key="1">
    <citation type="submission" date="2020-09" db="EMBL/GenBank/DDBJ databases">
        <title>New species isolated from human feces.</title>
        <authorList>
            <person name="Kitahara M."/>
            <person name="Shigeno Y."/>
            <person name="Shime M."/>
            <person name="Matsumoto Y."/>
            <person name="Nakamura S."/>
            <person name="Motooka D."/>
            <person name="Fukuoka S."/>
            <person name="Nishikawa H."/>
            <person name="Benno Y."/>
        </authorList>
    </citation>
    <scope>NUCLEOTIDE SEQUENCE</scope>
    <source>
        <strain evidence="2">MM35</strain>
        <plasmid evidence="2">pMM35_01</plasmid>
    </source>
</reference>
<feature type="transmembrane region" description="Helical" evidence="1">
    <location>
        <begin position="75"/>
        <end position="97"/>
    </location>
</feature>
<dbReference type="AlphaFoldDB" id="A0A810PRS9"/>
<evidence type="ECO:0008006" key="4">
    <source>
        <dbReference type="Google" id="ProtNLM"/>
    </source>
</evidence>
<feature type="transmembrane region" description="Helical" evidence="1">
    <location>
        <begin position="118"/>
        <end position="146"/>
    </location>
</feature>
<keyword evidence="3" id="KW-1185">Reference proteome</keyword>
<evidence type="ECO:0000313" key="3">
    <source>
        <dbReference type="Proteomes" id="UP000681343"/>
    </source>
</evidence>
<name>A0A810PRS9_9FIRM</name>
<keyword evidence="1" id="KW-0812">Transmembrane</keyword>
<protein>
    <recommendedName>
        <fullName evidence="4">DUF975 family protein</fullName>
    </recommendedName>
</protein>
<dbReference type="Proteomes" id="UP000681343">
    <property type="component" value="Plasmid pMM35_01"/>
</dbReference>
<gene>
    <name evidence="2" type="ORF">MM35RIKEN_15200</name>
</gene>
<evidence type="ECO:0000313" key="2">
    <source>
        <dbReference type="EMBL" id="BCK79328.1"/>
    </source>
</evidence>